<gene>
    <name evidence="1" type="ORF">F0L17_13840</name>
</gene>
<name>A0A6G2BE40_9ACTN</name>
<dbReference type="AlphaFoldDB" id="A0A6G2BE40"/>
<comment type="caution">
    <text evidence="1">The sequence shown here is derived from an EMBL/GenBank/DDBJ whole genome shotgun (WGS) entry which is preliminary data.</text>
</comment>
<dbReference type="Proteomes" id="UP000473014">
    <property type="component" value="Unassembled WGS sequence"/>
</dbReference>
<proteinExistence type="predicted"/>
<evidence type="ECO:0000313" key="2">
    <source>
        <dbReference type="Proteomes" id="UP000473014"/>
    </source>
</evidence>
<dbReference type="EMBL" id="WIXO01000001">
    <property type="protein sequence ID" value="MTE20172.1"/>
    <property type="molecule type" value="Genomic_DNA"/>
</dbReference>
<evidence type="ECO:0000313" key="1">
    <source>
        <dbReference type="EMBL" id="MTE20172.1"/>
    </source>
</evidence>
<protein>
    <recommendedName>
        <fullName evidence="3">Aminoglycoside phosphotransferase domain-containing protein</fullName>
    </recommendedName>
</protein>
<dbReference type="OrthoDB" id="3680308at2"/>
<sequence length="285" mass="31521">MPSSAPAAAPADLRIEPVDAVLDDVERSLQTRLDRDTLVRKRRSLGARTDRGTWVRIERRRMEKIGSQGWNGTECAAVLEGVAQPRWHRAVVWRQPDGAAMWRADETDLLPGAPIGTSVLATDPGLPDAWWQALNASLDALAAHRTSRVATPDTVTITQGGVTEAARRFLPDGMDTTVSQWRPAHADLNWANMTGPKFCLFDWEDWGMAPRGLDAASLWGNSLAVPALAERVRQERRRDLESRDGKLMTLFVCAKVLAPDAHPEDPRLEPARRTTARIAEELQTG</sequence>
<dbReference type="RefSeq" id="WP_155071314.1">
    <property type="nucleotide sequence ID" value="NZ_WIXO01000001.1"/>
</dbReference>
<reference evidence="1 2" key="1">
    <citation type="submission" date="2019-11" db="EMBL/GenBank/DDBJ databases">
        <authorList>
            <person name="Yuan L."/>
        </authorList>
    </citation>
    <scope>NUCLEOTIDE SEQUENCE [LARGE SCALE GENOMIC DNA]</scope>
    <source>
        <strain evidence="1 2">TRM43335</strain>
    </source>
</reference>
<organism evidence="1 2">
    <name type="scientific">Streptomyces taklimakanensis</name>
    <dbReference type="NCBI Taxonomy" id="2569853"/>
    <lineage>
        <taxon>Bacteria</taxon>
        <taxon>Bacillati</taxon>
        <taxon>Actinomycetota</taxon>
        <taxon>Actinomycetes</taxon>
        <taxon>Kitasatosporales</taxon>
        <taxon>Streptomycetaceae</taxon>
        <taxon>Streptomyces</taxon>
    </lineage>
</organism>
<keyword evidence="2" id="KW-1185">Reference proteome</keyword>
<evidence type="ECO:0008006" key="3">
    <source>
        <dbReference type="Google" id="ProtNLM"/>
    </source>
</evidence>
<accession>A0A6G2BE40</accession>